<protein>
    <submittedName>
        <fullName evidence="1">Uncharacterized protein</fullName>
    </submittedName>
</protein>
<dbReference type="InterPro" id="IPR004119">
    <property type="entry name" value="EcKL"/>
</dbReference>
<dbReference type="OrthoDB" id="411145at2759"/>
<dbReference type="EMBL" id="KQ242624">
    <property type="protein sequence ID" value="KNC77814.1"/>
    <property type="molecule type" value="Genomic_DNA"/>
</dbReference>
<proteinExistence type="predicted"/>
<name>A0A0L0FM04_9EUKA</name>
<evidence type="ECO:0000313" key="1">
    <source>
        <dbReference type="EMBL" id="KNC77814.1"/>
    </source>
</evidence>
<reference evidence="1 2" key="1">
    <citation type="submission" date="2011-02" db="EMBL/GenBank/DDBJ databases">
        <title>The Genome Sequence of Sphaeroforma arctica JP610.</title>
        <authorList>
            <consortium name="The Broad Institute Genome Sequencing Platform"/>
            <person name="Russ C."/>
            <person name="Cuomo C."/>
            <person name="Young S.K."/>
            <person name="Zeng Q."/>
            <person name="Gargeya S."/>
            <person name="Alvarado L."/>
            <person name="Berlin A."/>
            <person name="Chapman S.B."/>
            <person name="Chen Z."/>
            <person name="Freedman E."/>
            <person name="Gellesch M."/>
            <person name="Goldberg J."/>
            <person name="Griggs A."/>
            <person name="Gujja S."/>
            <person name="Heilman E."/>
            <person name="Heiman D."/>
            <person name="Howarth C."/>
            <person name="Mehta T."/>
            <person name="Neiman D."/>
            <person name="Pearson M."/>
            <person name="Roberts A."/>
            <person name="Saif S."/>
            <person name="Shea T."/>
            <person name="Shenoy N."/>
            <person name="Sisk P."/>
            <person name="Stolte C."/>
            <person name="Sykes S."/>
            <person name="White J."/>
            <person name="Yandava C."/>
            <person name="Burger G."/>
            <person name="Gray M.W."/>
            <person name="Holland P.W.H."/>
            <person name="King N."/>
            <person name="Lang F.B.F."/>
            <person name="Roger A.J."/>
            <person name="Ruiz-Trillo I."/>
            <person name="Haas B."/>
            <person name="Nusbaum C."/>
            <person name="Birren B."/>
        </authorList>
    </citation>
    <scope>NUCLEOTIDE SEQUENCE [LARGE SCALE GENOMIC DNA]</scope>
    <source>
        <strain evidence="1 2">JP610</strain>
    </source>
</reference>
<gene>
    <name evidence="1" type="ORF">SARC_09734</name>
</gene>
<accession>A0A0L0FM04</accession>
<dbReference type="GeneID" id="25910238"/>
<dbReference type="Pfam" id="PF02958">
    <property type="entry name" value="EcKL"/>
    <property type="match status" value="1"/>
</dbReference>
<dbReference type="AlphaFoldDB" id="A0A0L0FM04"/>
<evidence type="ECO:0000313" key="2">
    <source>
        <dbReference type="Proteomes" id="UP000054560"/>
    </source>
</evidence>
<feature type="non-terminal residue" evidence="1">
    <location>
        <position position="155"/>
    </location>
</feature>
<dbReference type="Proteomes" id="UP000054560">
    <property type="component" value="Unassembled WGS sequence"/>
</dbReference>
<organism evidence="1 2">
    <name type="scientific">Sphaeroforma arctica JP610</name>
    <dbReference type="NCBI Taxonomy" id="667725"/>
    <lineage>
        <taxon>Eukaryota</taxon>
        <taxon>Ichthyosporea</taxon>
        <taxon>Ichthyophonida</taxon>
        <taxon>Sphaeroforma</taxon>
    </lineage>
</organism>
<sequence length="155" mass="17750">MVCIVDMATTKTPQQLAEYVLSQAKSHRPRTDADRHIEEVQSLWAGYGSVLRYPHCAINSGRVDEKTQEYIGASKIVVSAICKLVAPPKEDHTVGHTRKTRSYDNEMIFYESVRPLLKTSDNRQRCHIPEAYYLSKRGTARIFVLEDMKGAYPRY</sequence>
<keyword evidence="2" id="KW-1185">Reference proteome</keyword>
<dbReference type="RefSeq" id="XP_014151716.1">
    <property type="nucleotide sequence ID" value="XM_014296241.1"/>
</dbReference>